<accession>A0A6J6UYT8</accession>
<reference evidence="1" key="1">
    <citation type="submission" date="2020-05" db="EMBL/GenBank/DDBJ databases">
        <authorList>
            <person name="Chiriac C."/>
            <person name="Salcher M."/>
            <person name="Ghai R."/>
            <person name="Kavagutti S V."/>
        </authorList>
    </citation>
    <scope>NUCLEOTIDE SEQUENCE</scope>
</reference>
<dbReference type="AlphaFoldDB" id="A0A6J6UYT8"/>
<organism evidence="1">
    <name type="scientific">freshwater metagenome</name>
    <dbReference type="NCBI Taxonomy" id="449393"/>
    <lineage>
        <taxon>unclassified sequences</taxon>
        <taxon>metagenomes</taxon>
        <taxon>ecological metagenomes</taxon>
    </lineage>
</organism>
<dbReference type="EMBL" id="CAEZYQ010000031">
    <property type="protein sequence ID" value="CAB4764982.1"/>
    <property type="molecule type" value="Genomic_DNA"/>
</dbReference>
<gene>
    <name evidence="1" type="ORF">UFOPK2761_02951</name>
</gene>
<proteinExistence type="predicted"/>
<name>A0A6J6UYT8_9ZZZZ</name>
<evidence type="ECO:0000313" key="1">
    <source>
        <dbReference type="EMBL" id="CAB4764982.1"/>
    </source>
</evidence>
<protein>
    <submittedName>
        <fullName evidence="1">Unannotated protein</fullName>
    </submittedName>
</protein>
<sequence>MDAFWGSYALAGRPGARYALRHPLALWRAVRAAHRLPLVPVAPSSTPGGRAVGAAARTKTVLGIPSRVLGTSALAIPAETGAYLAGRSAATLRRKVRAAQRAGVVVEAVRDRAEREHLVALADERERQHPDPTYRVAEPDNQDLLDHDLCLVARGPDGSPLLLSVTPVDRDLATLRYFRTLGSGPLHSDARYLVTAELVDRLSARGVRWLLDTEPVSTQTSGLRHFQRMLGFQYVRVRLARTPATGGATAGWHAVHAVAGYAAVL</sequence>